<gene>
    <name evidence="1" type="primary">orf621</name>
</gene>
<dbReference type="Gene3D" id="3.10.20.310">
    <property type="entry name" value="membrane protein fhac"/>
    <property type="match status" value="1"/>
</dbReference>
<proteinExistence type="predicted"/>
<accession>A0A023I7C3</accession>
<name>A0A023I7C3_PYRPE</name>
<dbReference type="EMBL" id="KF515972">
    <property type="protein sequence ID" value="AHB35012.1"/>
    <property type="molecule type" value="Genomic_DNA"/>
</dbReference>
<dbReference type="EMBL" id="KJ776831">
    <property type="protein sequence ID" value="AIA20219.1"/>
    <property type="molecule type" value="Genomic_DNA"/>
</dbReference>
<sequence>MGNRKFIDKITSLLKHLERQIHYTEHLNHLKTSGYFSLLYINSKAMYTKKIGNTFIVPNDILRKIYIQNKSAKLIPPIFLSKLFEKQIGYPKNFVNLNLSLSKIMQWYSDKGYQWSLVEIRQAADPSCLILNIHEGLVKTITSEYYTLSSKKLRSISSSRSIEQYLGVQVGVPLNINFLQKKISYLKDNQLVGNIIYSIERSNNNSMDLDITFQIQELRDKDLLLLTEGSSKLFQLIPRVHDLLGSHYSFSNWLLSSNIMSLPISTQQICYFNSKIGSEYIYKDTFNLIRLLACSIFRQETLANAGCNLQTLLSWTKKNTVGFQLYLRNLDYAKSLCLFSLKFIQSGLSIKIFYLNPALFANQNVSFQFALQVIKQYQTNKQSILSLFLINRDLSQCIVESIFKYHLTSCFSVSEKILLSHIIYTDSIAYNSENINLHKKNKSQVSSNCNIFKRKEKLLYQEFLTLLLSVRYQNFNYLDWPFKAHLFEMRSLYFTPFQNSSFFNYFFLNNYKNLFFHKIYLKQISYFNLPLCFKKHLNHILVSVIKCQSNLNKETIYLLLSDYPIEYNLFKSIVTFSIKVRMEYLIPISRSIRVSLFYNYLDCFLIRQSKQLEYIWQDLISQRQIQGCLLEKFSWGVGIQLKLPIKQMPPLSIEYTVNSGRHFCIYLHIYYQG</sequence>
<evidence type="ECO:0000313" key="2">
    <source>
        <dbReference type="EMBL" id="AHB35012.1"/>
    </source>
</evidence>
<dbReference type="EMBL" id="KC904971">
    <property type="protein sequence ID" value="AGV01089.1"/>
    <property type="molecule type" value="Genomic_DNA"/>
</dbReference>
<evidence type="ECO:0000313" key="1">
    <source>
        <dbReference type="EMBL" id="AGV01089.1"/>
    </source>
</evidence>
<reference evidence="1" key="1">
    <citation type="journal article" date="2014" name="Sci. Rep.">
        <title>Minimally destructive sampling of type specimens of Pyropia (Bangiales, Rhodophyta) recovers complete plastid and mitochondrial genomes.</title>
        <authorList>
            <person name="Hughey J.R."/>
            <person name="Gabrielson P.W."/>
            <person name="Rohmer L."/>
            <person name="Tortolani J."/>
            <person name="Silva M."/>
            <person name="Miller K.A."/>
            <person name="Young J.D."/>
            <person name="Martell C."/>
            <person name="Ruediger E."/>
        </authorList>
    </citation>
    <scope>NUCLEOTIDE SEQUENCE</scope>
    <source>
        <strain evidence="1">LD 13037</strain>
    </source>
</reference>
<keyword evidence="2" id="KW-0150">Chloroplast</keyword>
<dbReference type="EMBL" id="KJ776829">
    <property type="protein sequence ID" value="AIA19801.1"/>
    <property type="molecule type" value="Genomic_DNA"/>
</dbReference>
<geneLocation type="plastid" evidence="1"/>
<keyword evidence="1" id="KW-0934">Plastid</keyword>
<accession>A0A059SUU4</accession>
<dbReference type="EMBL" id="KJ776828">
    <property type="protein sequence ID" value="AIA19592.1"/>
    <property type="molecule type" value="Genomic_DNA"/>
</dbReference>
<dbReference type="AlphaFoldDB" id="A0A023I7C3"/>
<dbReference type="EMBL" id="KJ776835">
    <property type="protein sequence ID" value="AIA21055.1"/>
    <property type="molecule type" value="Genomic_DNA"/>
</dbReference>
<dbReference type="EMBL" id="KF515973">
    <property type="protein sequence ID" value="AHB35221.1"/>
    <property type="molecule type" value="Genomic_DNA"/>
</dbReference>
<dbReference type="EMBL" id="KJ776827">
    <property type="protein sequence ID" value="AIA19383.1"/>
    <property type="molecule type" value="Genomic_DNA"/>
</dbReference>
<organism evidence="1">
    <name type="scientific">Pyropia perforata</name>
    <name type="common">Red alga</name>
    <name type="synonym">Porphyra perforata</name>
    <dbReference type="NCBI Taxonomy" id="182771"/>
    <lineage>
        <taxon>Eukaryota</taxon>
        <taxon>Rhodophyta</taxon>
        <taxon>Bangiophyceae</taxon>
        <taxon>Bangiales</taxon>
        <taxon>Bangiaceae</taxon>
        <taxon>Pyropia</taxon>
    </lineage>
</organism>
<dbReference type="RefSeq" id="YP_009027518.1">
    <property type="nucleotide sequence ID" value="NC_024050.1"/>
</dbReference>
<protein>
    <submittedName>
        <fullName evidence="1">Hypothetical chloroplast protein 621</fullName>
    </submittedName>
</protein>
<dbReference type="GeneID" id="19221581"/>